<evidence type="ECO:0000256" key="1">
    <source>
        <dbReference type="ARBA" id="ARBA00006594"/>
    </source>
</evidence>
<dbReference type="Proteomes" id="UP001165679">
    <property type="component" value="Unassembled WGS sequence"/>
</dbReference>
<dbReference type="InterPro" id="IPR002941">
    <property type="entry name" value="DNA_methylase_N4/N6"/>
</dbReference>
<proteinExistence type="inferred from homology"/>
<keyword evidence="3" id="KW-0489">Methyltransferase</keyword>
<dbReference type="InterPro" id="IPR002295">
    <property type="entry name" value="N4/N6-MTase_EcoPI_Mod-like"/>
</dbReference>
<evidence type="ECO:0000313" key="9">
    <source>
        <dbReference type="Proteomes" id="UP001165679"/>
    </source>
</evidence>
<gene>
    <name evidence="8" type="ORF">OL599_24810</name>
</gene>
<comment type="catalytic activity">
    <reaction evidence="6">
        <text>a 2'-deoxyadenosine in DNA + S-adenosyl-L-methionine = an N(6)-methyl-2'-deoxyadenosine in DNA + S-adenosyl-L-homocysteine + H(+)</text>
        <dbReference type="Rhea" id="RHEA:15197"/>
        <dbReference type="Rhea" id="RHEA-COMP:12418"/>
        <dbReference type="Rhea" id="RHEA-COMP:12419"/>
        <dbReference type="ChEBI" id="CHEBI:15378"/>
        <dbReference type="ChEBI" id="CHEBI:57856"/>
        <dbReference type="ChEBI" id="CHEBI:59789"/>
        <dbReference type="ChEBI" id="CHEBI:90615"/>
        <dbReference type="ChEBI" id="CHEBI:90616"/>
        <dbReference type="EC" id="2.1.1.72"/>
    </reaction>
</comment>
<evidence type="ECO:0000259" key="7">
    <source>
        <dbReference type="Pfam" id="PF01555"/>
    </source>
</evidence>
<reference evidence="8" key="1">
    <citation type="submission" date="2022-09" db="EMBL/GenBank/DDBJ databases">
        <title>Rhodovastum sp. nov. RN2-1 isolated from soil in Seongnam, South Korea.</title>
        <authorList>
            <person name="Le N.T."/>
        </authorList>
    </citation>
    <scope>NUCLEOTIDE SEQUENCE</scope>
    <source>
        <strain evidence="8">RN2-1</strain>
    </source>
</reference>
<organism evidence="8 9">
    <name type="scientific">Limobrevibacterium gyesilva</name>
    <dbReference type="NCBI Taxonomy" id="2991712"/>
    <lineage>
        <taxon>Bacteria</taxon>
        <taxon>Pseudomonadati</taxon>
        <taxon>Pseudomonadota</taxon>
        <taxon>Alphaproteobacteria</taxon>
        <taxon>Acetobacterales</taxon>
        <taxon>Acetobacteraceae</taxon>
        <taxon>Limobrevibacterium</taxon>
    </lineage>
</organism>
<accession>A0AA41YS85</accession>
<dbReference type="Pfam" id="PF01555">
    <property type="entry name" value="N6_N4_Mtase"/>
    <property type="match status" value="1"/>
</dbReference>
<dbReference type="PRINTS" id="PR00506">
    <property type="entry name" value="D21N6MTFRASE"/>
</dbReference>
<comment type="caution">
    <text evidence="8">The sequence shown here is derived from an EMBL/GenBank/DDBJ whole genome shotgun (WGS) entry which is preliminary data.</text>
</comment>
<dbReference type="Gene3D" id="3.40.50.150">
    <property type="entry name" value="Vaccinia Virus protein VP39"/>
    <property type="match status" value="1"/>
</dbReference>
<dbReference type="GO" id="GO:0008170">
    <property type="term" value="F:N-methyltransferase activity"/>
    <property type="evidence" value="ECO:0007669"/>
    <property type="project" value="InterPro"/>
</dbReference>
<evidence type="ECO:0000256" key="4">
    <source>
        <dbReference type="ARBA" id="ARBA00022679"/>
    </source>
</evidence>
<dbReference type="EC" id="2.1.1.72" evidence="2"/>
<keyword evidence="4" id="KW-0808">Transferase</keyword>
<dbReference type="PROSITE" id="PS00092">
    <property type="entry name" value="N6_MTASE"/>
    <property type="match status" value="1"/>
</dbReference>
<dbReference type="EMBL" id="JAPDNT010000051">
    <property type="protein sequence ID" value="MCW3477776.1"/>
    <property type="molecule type" value="Genomic_DNA"/>
</dbReference>
<dbReference type="SUPFAM" id="SSF53335">
    <property type="entry name" value="S-adenosyl-L-methionine-dependent methyltransferases"/>
    <property type="match status" value="1"/>
</dbReference>
<name>A0AA41YS85_9PROT</name>
<reference evidence="8" key="2">
    <citation type="submission" date="2022-10" db="EMBL/GenBank/DDBJ databases">
        <authorList>
            <person name="Trinh H.N."/>
        </authorList>
    </citation>
    <scope>NUCLEOTIDE SEQUENCE</scope>
    <source>
        <strain evidence="8">RN2-1</strain>
    </source>
</reference>
<evidence type="ECO:0000313" key="8">
    <source>
        <dbReference type="EMBL" id="MCW3477776.1"/>
    </source>
</evidence>
<comment type="similarity">
    <text evidence="1">Belongs to the N(4)/N(6)-methyltransferase family.</text>
</comment>
<keyword evidence="9" id="KW-1185">Reference proteome</keyword>
<sequence>MPVLDWIGKKAVVNHHRVVPYSIINCDSRQSAGIGDAGNLLVQGDNLEALKALLPYYAGSVKAAYIDPPYNTGNKEAAKNAWFYNDNVDSPEIREWLGKVVGAEGEDFSRHDKWLCMMYPRLRLLKEFLSEDGVVFVSIDDNEHRHLHSLLDEIFWAWESRREIVWHNATDNNPTNIAIEHEYIVCFAKRKTTLDRVWKASESPVRDVIQTKARELIAAYGDNLPELQKQYAAWFRDHKPQLWPFQEYDQIDATNVFTGSRSVHNPGREGYRYDIIHPVTKKPCKAPLMGYRFPPETRDQYLAEKRFIYGKDENKIVELKIYINEWKAKLPSIIELDGRRGANELARIFPGKKVFNNPKPTDLIVELLSFATGPNDIVLDSFAGSATTGHAVLKLNKDDGGARRFILVEMNDETARGVAAPRLKKAVEGYSWQGRDGGEGDSAAPLGSGFRYCTLGQPLLDAGGGIAPHVRFADLAAHVFFCETGSPIPKRATHSSSLLGVHQGRAVFLLFAEATPGIATAETVLTAGVLKKLPAPANFSGTRVVYAEGCRCRAIDWRGQGSSSSKSPIRSRGYRLHDLFGIIEGIPNCCAPDPTGISGRGERRQ</sequence>
<dbReference type="InterPro" id="IPR002052">
    <property type="entry name" value="DNA_methylase_N6_adenine_CS"/>
</dbReference>
<keyword evidence="5" id="KW-0949">S-adenosyl-L-methionine</keyword>
<dbReference type="InterPro" id="IPR029063">
    <property type="entry name" value="SAM-dependent_MTases_sf"/>
</dbReference>
<evidence type="ECO:0000256" key="2">
    <source>
        <dbReference type="ARBA" id="ARBA00011900"/>
    </source>
</evidence>
<evidence type="ECO:0000256" key="6">
    <source>
        <dbReference type="ARBA" id="ARBA00047942"/>
    </source>
</evidence>
<dbReference type="AlphaFoldDB" id="A0AA41YS85"/>
<evidence type="ECO:0000256" key="3">
    <source>
        <dbReference type="ARBA" id="ARBA00022603"/>
    </source>
</evidence>
<dbReference type="GO" id="GO:0009007">
    <property type="term" value="F:site-specific DNA-methyltransferase (adenine-specific) activity"/>
    <property type="evidence" value="ECO:0007669"/>
    <property type="project" value="UniProtKB-EC"/>
</dbReference>
<protein>
    <recommendedName>
        <fullName evidence="2">site-specific DNA-methyltransferase (adenine-specific)</fullName>
        <ecNumber evidence="2">2.1.1.72</ecNumber>
    </recommendedName>
</protein>
<dbReference type="GO" id="GO:0032259">
    <property type="term" value="P:methylation"/>
    <property type="evidence" value="ECO:0007669"/>
    <property type="project" value="UniProtKB-KW"/>
</dbReference>
<dbReference type="RefSeq" id="WP_264716741.1">
    <property type="nucleotide sequence ID" value="NZ_JAPDNT010000051.1"/>
</dbReference>
<dbReference type="GO" id="GO:0003677">
    <property type="term" value="F:DNA binding"/>
    <property type="evidence" value="ECO:0007669"/>
    <property type="project" value="InterPro"/>
</dbReference>
<feature type="domain" description="DNA methylase N-4/N-6" evidence="7">
    <location>
        <begin position="61"/>
        <end position="416"/>
    </location>
</feature>
<evidence type="ECO:0000256" key="5">
    <source>
        <dbReference type="ARBA" id="ARBA00022691"/>
    </source>
</evidence>